<evidence type="ECO:0000313" key="2">
    <source>
        <dbReference type="EMBL" id="CDX16279.1"/>
    </source>
</evidence>
<name>A0A090DJM5_MESPL</name>
<gene>
    <name evidence="2" type="ORF">MPL3356_210048</name>
</gene>
<dbReference type="AlphaFoldDB" id="A0A090DJM5"/>
<sequence>MVVVRTVELIFVDHHQQMTRVGEPGKAGRVGGVGARHQALDDAVAAACHIRNQGRQRPPLDAERRETVGGCLDIALRVDEGDEMPGLRKTADGSAGDFAGAARAGLGRRYREQDCLLAIRHRHGAGQEADGAAHHAGSQPHRDGAVAADVRKTAGRHDLPPGDQRQLRRGADDGFDIRITERRRPRTVRPDHLFEIGRQNGQRIARGKALAHRVEHCDVEEGVVFRRHVLADPPERAFSVNALLIKAHGPEVHKPRLASVEISGLLVNGPMADVREYFYGAVQQRCCNAQKNLYIATIHERDGFLSKPLPRKRLENVQDRCQDRRRDHRKRRIPELRRFQGHRPDPRLRREGRRAVEGSLRQAENRR</sequence>
<proteinExistence type="predicted"/>
<organism evidence="2 3">
    <name type="scientific">Mesorhizobium plurifarium</name>
    <dbReference type="NCBI Taxonomy" id="69974"/>
    <lineage>
        <taxon>Bacteria</taxon>
        <taxon>Pseudomonadati</taxon>
        <taxon>Pseudomonadota</taxon>
        <taxon>Alphaproteobacteria</taxon>
        <taxon>Hyphomicrobiales</taxon>
        <taxon>Phyllobacteriaceae</taxon>
        <taxon>Mesorhizobium</taxon>
    </lineage>
</organism>
<feature type="compositionally biased region" description="Basic and acidic residues" evidence="1">
    <location>
        <begin position="333"/>
        <end position="356"/>
    </location>
</feature>
<dbReference type="STRING" id="69974.MPLDJ20_30052"/>
<accession>A0A090DJM5</accession>
<feature type="region of interest" description="Disordered" evidence="1">
    <location>
        <begin position="318"/>
        <end position="367"/>
    </location>
</feature>
<keyword evidence="3" id="KW-1185">Reference proteome</keyword>
<evidence type="ECO:0000256" key="1">
    <source>
        <dbReference type="SAM" id="MobiDB-lite"/>
    </source>
</evidence>
<reference evidence="3" key="1">
    <citation type="submission" date="2014-08" db="EMBL/GenBank/DDBJ databases">
        <authorList>
            <person name="Moulin L."/>
        </authorList>
    </citation>
    <scope>NUCLEOTIDE SEQUENCE [LARGE SCALE GENOMIC DNA]</scope>
</reference>
<dbReference type="Proteomes" id="UP000045285">
    <property type="component" value="Unassembled WGS sequence"/>
</dbReference>
<dbReference type="EMBL" id="CCMZ01000014">
    <property type="protein sequence ID" value="CDX16279.1"/>
    <property type="molecule type" value="Genomic_DNA"/>
</dbReference>
<evidence type="ECO:0000313" key="3">
    <source>
        <dbReference type="Proteomes" id="UP000045285"/>
    </source>
</evidence>
<protein>
    <submittedName>
        <fullName evidence="2">Uncharacterized protein</fullName>
    </submittedName>
</protein>
<feature type="region of interest" description="Disordered" evidence="1">
    <location>
        <begin position="154"/>
        <end position="179"/>
    </location>
</feature>